<feature type="transmembrane region" description="Helical" evidence="1">
    <location>
        <begin position="603"/>
        <end position="622"/>
    </location>
</feature>
<dbReference type="InterPro" id="IPR057435">
    <property type="entry name" value="Lips"/>
</dbReference>
<dbReference type="KEGG" id="ptm:GSPATT00023446001"/>
<dbReference type="OrthoDB" id="10003277at2759"/>
<dbReference type="RefSeq" id="XP_001457668.1">
    <property type="nucleotide sequence ID" value="XM_001457631.1"/>
</dbReference>
<keyword evidence="1" id="KW-0812">Transmembrane</keyword>
<dbReference type="PANTHER" id="PTHR37686">
    <property type="entry name" value="LD36006P"/>
    <property type="match status" value="1"/>
</dbReference>
<dbReference type="Pfam" id="PF25228">
    <property type="entry name" value="Lips"/>
    <property type="match status" value="1"/>
</dbReference>
<feature type="transmembrane region" description="Helical" evidence="1">
    <location>
        <begin position="694"/>
        <end position="715"/>
    </location>
</feature>
<evidence type="ECO:0000256" key="1">
    <source>
        <dbReference type="SAM" id="Phobius"/>
    </source>
</evidence>
<feature type="transmembrane region" description="Helical" evidence="1">
    <location>
        <begin position="629"/>
        <end position="651"/>
    </location>
</feature>
<dbReference type="GeneID" id="5043453"/>
<dbReference type="PANTHER" id="PTHR37686:SF1">
    <property type="entry name" value="LD36006P"/>
    <property type="match status" value="1"/>
</dbReference>
<proteinExistence type="predicted"/>
<dbReference type="EMBL" id="CT868658">
    <property type="protein sequence ID" value="CAK90271.1"/>
    <property type="molecule type" value="Genomic_DNA"/>
</dbReference>
<organism evidence="2 3">
    <name type="scientific">Paramecium tetraurelia</name>
    <dbReference type="NCBI Taxonomy" id="5888"/>
    <lineage>
        <taxon>Eukaryota</taxon>
        <taxon>Sar</taxon>
        <taxon>Alveolata</taxon>
        <taxon>Ciliophora</taxon>
        <taxon>Intramacronucleata</taxon>
        <taxon>Oligohymenophorea</taxon>
        <taxon>Peniculida</taxon>
        <taxon>Parameciidae</taxon>
        <taxon>Paramecium</taxon>
    </lineage>
</organism>
<keyword evidence="3" id="KW-1185">Reference proteome</keyword>
<evidence type="ECO:0000313" key="2">
    <source>
        <dbReference type="EMBL" id="CAK90271.1"/>
    </source>
</evidence>
<dbReference type="OMA" id="CLRICNL"/>
<protein>
    <submittedName>
        <fullName evidence="2">Uncharacterized protein</fullName>
    </submittedName>
</protein>
<gene>
    <name evidence="2" type="ORF">GSPATT00023446001</name>
</gene>
<sequence>MQQGISQYFVKNLNFNIDDEMFYVLPHRGEINFKGFAQTEELSQNDNIQQPLKSIANELVQKTTPIRQSWVLSKQDHQFNLPPSYFKKKIVILRDNDLHQIRREINIYDFVPYVQLNENQLEQIRKEATFDVQSNNNTNTKNKWIISRWLVKGTKNIRNSFYKDMLKAQDCVNGLGNFIYNEENFYKLWNYSIVHGIYIIVKKSLLIPSLFIGYREVIGDSSTKAAQLQVERERQLSLRNKNLNFAIYQFLFHTQETQSATKLKVDFIKNQLKDFEQDCWKIAALLSDMHINKNHQNNYEFRKYQEKYQIIYDSNKEIDELISEQLINAQQRFMKKNSIDLPESAVKQILEILECYQSQKYYEELLKNELANYEGQLIQQYEKDFFFLNKPDHKAIYIKDALRMKQKNLKKQYQNQMIQELSQKNILDRNIYLEFYENKQKYKKRVKDIKEMTRKQFQKPNIVFNIVRLVVPPYPVFQGGNGYYLLKIIYYEVNSTYYFWKFSSLCLLYFTLIVNSYCVFYRFGIYGHYGLMALFSIEKFYNDQKINTQTGEVTDDELVETICSTLKSIYRGMEKSRREFEESEDSDMFGKGCLRICNLIEVYIFRFLFVGVFCTLILKPMLILFVSTFLFFFFITSFMWAGFVTLIKWMVCLLIYDVDTAERKEYNEIDYIHFFIPLFRAFIDIIIGMVEITFCLFCLLMFPVFAILIIVFGILRYVVRYIYDCFMFIFLYCCGRVPYRSGCLAWRLGGDKIQKKVIYNYHKLTNDELLLLTAGELEKCILEEYHHRIVMTIQQPEKLINSSLQPFFNRFNAQYTCSDSNQKILLEQLSLKIAKQKSLHPIIEPETKLYIKFTPNDLHEIKQFLITFLVEQINLKNMHSFIWKNLELQIGDYQSLANIIITKIFGNDILIKPEELSKDVQITVEKEKGLGQQIERAMNGEVNLNQPEKIIIEEKKEVPKQITKKAYKQFIPISEVIKSFTYQILDKIWLAQSQNQEWSSLENKDSRFLLNYSLNNQ</sequence>
<dbReference type="InParanoid" id="A0E4Q4"/>
<evidence type="ECO:0000313" key="3">
    <source>
        <dbReference type="Proteomes" id="UP000000600"/>
    </source>
</evidence>
<accession>A0E4Q4</accession>
<dbReference type="eggNOG" id="ENOG502QS0F">
    <property type="taxonomic scope" value="Eukaryota"/>
</dbReference>
<dbReference type="Proteomes" id="UP000000600">
    <property type="component" value="Unassembled WGS sequence"/>
</dbReference>
<dbReference type="AlphaFoldDB" id="A0E4Q4"/>
<dbReference type="STRING" id="5888.A0E4Q4"/>
<reference evidence="2 3" key="1">
    <citation type="journal article" date="2006" name="Nature">
        <title>Global trends of whole-genome duplications revealed by the ciliate Paramecium tetraurelia.</title>
        <authorList>
            <consortium name="Genoscope"/>
            <person name="Aury J.-M."/>
            <person name="Jaillon O."/>
            <person name="Duret L."/>
            <person name="Noel B."/>
            <person name="Jubin C."/>
            <person name="Porcel B.M."/>
            <person name="Segurens B."/>
            <person name="Daubin V."/>
            <person name="Anthouard V."/>
            <person name="Aiach N."/>
            <person name="Arnaiz O."/>
            <person name="Billaut A."/>
            <person name="Beisson J."/>
            <person name="Blanc I."/>
            <person name="Bouhouche K."/>
            <person name="Camara F."/>
            <person name="Duharcourt S."/>
            <person name="Guigo R."/>
            <person name="Gogendeau D."/>
            <person name="Katinka M."/>
            <person name="Keller A.-M."/>
            <person name="Kissmehl R."/>
            <person name="Klotz C."/>
            <person name="Koll F."/>
            <person name="Le Moue A."/>
            <person name="Lepere C."/>
            <person name="Malinsky S."/>
            <person name="Nowacki M."/>
            <person name="Nowak J.K."/>
            <person name="Plattner H."/>
            <person name="Poulain J."/>
            <person name="Ruiz F."/>
            <person name="Serrano V."/>
            <person name="Zagulski M."/>
            <person name="Dessen P."/>
            <person name="Betermier M."/>
            <person name="Weissenbach J."/>
            <person name="Scarpelli C."/>
            <person name="Schachter V."/>
            <person name="Sperling L."/>
            <person name="Meyer E."/>
            <person name="Cohen J."/>
            <person name="Wincker P."/>
        </authorList>
    </citation>
    <scope>NUCLEOTIDE SEQUENCE [LARGE SCALE GENOMIC DNA]</scope>
    <source>
        <strain evidence="2 3">Stock d4-2</strain>
    </source>
</reference>
<dbReference type="HOGENOM" id="CLU_293986_0_0_1"/>
<keyword evidence="1" id="KW-0472">Membrane</keyword>
<name>A0E4Q4_PARTE</name>
<keyword evidence="1" id="KW-1133">Transmembrane helix</keyword>
<feature type="transmembrane region" description="Helical" evidence="1">
    <location>
        <begin position="671"/>
        <end position="687"/>
    </location>
</feature>